<reference evidence="1 2" key="1">
    <citation type="submission" date="2013-09" db="EMBL/GenBank/DDBJ databases">
        <authorList>
            <consortium name="DOE Joint Genome Institute"/>
            <person name="Klenk H.-P."/>
            <person name="Huntemann M."/>
            <person name="Han J."/>
            <person name="Chen A."/>
            <person name="Kyrpides N."/>
            <person name="Mavromatis K."/>
            <person name="Markowitz V."/>
            <person name="Palaniappan K."/>
            <person name="Ivanova N."/>
            <person name="Schaumberg A."/>
            <person name="Pati A."/>
            <person name="Liolios K."/>
            <person name="Nordberg H.P."/>
            <person name="Cantor M.N."/>
            <person name="Hua S.X."/>
            <person name="Woyke T."/>
        </authorList>
    </citation>
    <scope>NUCLEOTIDE SEQUENCE [LARGE SCALE GENOMIC DNA]</scope>
    <source>
        <strain evidence="1 2">DSM 14336</strain>
    </source>
</reference>
<organism evidence="1 2">
    <name type="scientific">Leisingera methylohalidivorans DSM 14336</name>
    <dbReference type="NCBI Taxonomy" id="999552"/>
    <lineage>
        <taxon>Bacteria</taxon>
        <taxon>Pseudomonadati</taxon>
        <taxon>Pseudomonadota</taxon>
        <taxon>Alphaproteobacteria</taxon>
        <taxon>Rhodobacterales</taxon>
        <taxon>Roseobacteraceae</taxon>
        <taxon>Leisingera</taxon>
    </lineage>
</organism>
<evidence type="ECO:0000313" key="2">
    <source>
        <dbReference type="Proteomes" id="UP000018780"/>
    </source>
</evidence>
<sequence length="50" mass="5518">MREMESCPAQVAINLRGWLFLAAPIKHHLDVAPPPATTMSEGSPPLKFFN</sequence>
<dbReference type="HOGENOM" id="CLU_3119334_0_0_5"/>
<dbReference type="EMBL" id="CP006773">
    <property type="protein sequence ID" value="AHD03297.1"/>
    <property type="molecule type" value="Genomic_DNA"/>
</dbReference>
<protein>
    <submittedName>
        <fullName evidence="1">Uncharacterized protein</fullName>
    </submittedName>
</protein>
<proteinExistence type="predicted"/>
<dbReference type="KEGG" id="lmd:METH_19655"/>
<dbReference type="PATRIC" id="fig|999552.6.peg.3896"/>
<name>V9W288_9RHOB</name>
<dbReference type="AlphaFoldDB" id="V9W288"/>
<keyword evidence="2" id="KW-1185">Reference proteome</keyword>
<dbReference type="Proteomes" id="UP000018780">
    <property type="component" value="Chromosome"/>
</dbReference>
<accession>V9W288</accession>
<evidence type="ECO:0000313" key="1">
    <source>
        <dbReference type="EMBL" id="AHD03297.1"/>
    </source>
</evidence>
<gene>
    <name evidence="1" type="ORF">METH_19655</name>
</gene>